<evidence type="ECO:0000313" key="1">
    <source>
        <dbReference type="EMBL" id="KAG5960061.1"/>
    </source>
</evidence>
<dbReference type="Proteomes" id="UP000742024">
    <property type="component" value="Unassembled WGS sequence"/>
</dbReference>
<proteinExistence type="predicted"/>
<protein>
    <submittedName>
        <fullName evidence="1">Uncharacterized protein</fullName>
    </submittedName>
</protein>
<gene>
    <name evidence="1" type="ORF">E4U57_000295</name>
</gene>
<keyword evidence="2" id="KW-1185">Reference proteome</keyword>
<dbReference type="EMBL" id="SRPR01000106">
    <property type="protein sequence ID" value="KAG5960061.1"/>
    <property type="molecule type" value="Genomic_DNA"/>
</dbReference>
<sequence>MHTRWALHLGVRGHREGSYNIKGTTIISDSVTGRKPKEIEVAVNGAIKAPVVAAANVSFWQGPWLSGRDLGNPGDVGGRRFPRHFVRVLLVRQAAGKGLEDEREYSSARAATAAQEGGCIHGFGNGSLDRILEIFGLFGKQLSRRDIRMLFVVVDGRAAVPRIGVRSRCETVTPFLWVIELLRANWRDIALVEGEFQIL</sequence>
<evidence type="ECO:0000313" key="2">
    <source>
        <dbReference type="Proteomes" id="UP000742024"/>
    </source>
</evidence>
<accession>A0ABQ7PD18</accession>
<comment type="caution">
    <text evidence="1">The sequence shown here is derived from an EMBL/GenBank/DDBJ whole genome shotgun (WGS) entry which is preliminary data.</text>
</comment>
<reference evidence="1 2" key="1">
    <citation type="journal article" date="2020" name="bioRxiv">
        <title>Whole genome comparisons of ergot fungi reveals the divergence and evolution of species within the genus Claviceps are the result of varying mechanisms driving genome evolution and host range expansion.</title>
        <authorList>
            <person name="Wyka S.A."/>
            <person name="Mondo S.J."/>
            <person name="Liu M."/>
            <person name="Dettman J."/>
            <person name="Nalam V."/>
            <person name="Broders K.D."/>
        </authorList>
    </citation>
    <scope>NUCLEOTIDE SEQUENCE [LARGE SCALE GENOMIC DNA]</scope>
    <source>
        <strain evidence="1 2">LM583</strain>
    </source>
</reference>
<organism evidence="1 2">
    <name type="scientific">Claviceps arundinis</name>
    <dbReference type="NCBI Taxonomy" id="1623583"/>
    <lineage>
        <taxon>Eukaryota</taxon>
        <taxon>Fungi</taxon>
        <taxon>Dikarya</taxon>
        <taxon>Ascomycota</taxon>
        <taxon>Pezizomycotina</taxon>
        <taxon>Sordariomycetes</taxon>
        <taxon>Hypocreomycetidae</taxon>
        <taxon>Hypocreales</taxon>
        <taxon>Clavicipitaceae</taxon>
        <taxon>Claviceps</taxon>
    </lineage>
</organism>
<name>A0ABQ7PD18_9HYPO</name>